<proteinExistence type="predicted"/>
<evidence type="ECO:0000313" key="2">
    <source>
        <dbReference type="EMBL" id="EMQ94560.1"/>
    </source>
</evidence>
<protein>
    <submittedName>
        <fullName evidence="2">Uncharacterized protein</fullName>
    </submittedName>
</protein>
<dbReference type="Proteomes" id="UP000012024">
    <property type="component" value="Unassembled WGS sequence"/>
</dbReference>
<accession>M7MI82</accession>
<keyword evidence="1" id="KW-1133">Transmembrane helix</keyword>
<evidence type="ECO:0000313" key="3">
    <source>
        <dbReference type="Proteomes" id="UP000012024"/>
    </source>
</evidence>
<keyword evidence="1" id="KW-0812">Transmembrane</keyword>
<keyword evidence="1" id="KW-0472">Membrane</keyword>
<dbReference type="EMBL" id="ANLA01000015">
    <property type="protein sequence ID" value="EMQ94560.1"/>
    <property type="molecule type" value="Genomic_DNA"/>
</dbReference>
<feature type="transmembrane region" description="Helical" evidence="1">
    <location>
        <begin position="44"/>
        <end position="63"/>
    </location>
</feature>
<dbReference type="AlphaFoldDB" id="M7MI82"/>
<sequence>MDNVAGQIKGIYLQENEDVRSIFEEMLKPYGIWMWIIQPYKTPILQIIMYSTMVKFLVFKSFIIH</sequence>
<reference evidence="2 3" key="1">
    <citation type="submission" date="2012-12" db="EMBL/GenBank/DDBJ databases">
        <title>Genome assembly of Formosa sp. AK20.</title>
        <authorList>
            <person name="Kumar R."/>
            <person name="Khatri I."/>
            <person name="Vaidya B."/>
            <person name="Subramanian S."/>
            <person name="Pinnaka A."/>
        </authorList>
    </citation>
    <scope>NUCLEOTIDE SEQUENCE [LARGE SCALE GENOMIC DNA]</scope>
    <source>
        <strain evidence="2 3">AK20</strain>
    </source>
</reference>
<name>M7MI82_9FLAO</name>
<keyword evidence="3" id="KW-1185">Reference proteome</keyword>
<gene>
    <name evidence="2" type="ORF">D778_00514</name>
</gene>
<comment type="caution">
    <text evidence="2">The sequence shown here is derived from an EMBL/GenBank/DDBJ whole genome shotgun (WGS) entry which is preliminary data.</text>
</comment>
<dbReference type="PATRIC" id="fig|1137281.3.peg.1946"/>
<organism evidence="2 3">
    <name type="scientific">Xanthomarina gelatinilytica</name>
    <dbReference type="NCBI Taxonomy" id="1137281"/>
    <lineage>
        <taxon>Bacteria</taxon>
        <taxon>Pseudomonadati</taxon>
        <taxon>Bacteroidota</taxon>
        <taxon>Flavobacteriia</taxon>
        <taxon>Flavobacteriales</taxon>
        <taxon>Flavobacteriaceae</taxon>
        <taxon>Xanthomarina</taxon>
    </lineage>
</organism>
<evidence type="ECO:0000256" key="1">
    <source>
        <dbReference type="SAM" id="Phobius"/>
    </source>
</evidence>